<dbReference type="GO" id="GO:0016020">
    <property type="term" value="C:membrane"/>
    <property type="evidence" value="ECO:0007669"/>
    <property type="project" value="UniProtKB-UniRule"/>
</dbReference>
<dbReference type="PROSITE" id="PS51123">
    <property type="entry name" value="OMPA_2"/>
    <property type="match status" value="1"/>
</dbReference>
<name>A0A975J2L7_9BACT</name>
<evidence type="ECO:0000256" key="3">
    <source>
        <dbReference type="SAM" id="MobiDB-lite"/>
    </source>
</evidence>
<dbReference type="Gene3D" id="3.30.1330.60">
    <property type="entry name" value="OmpA-like domain"/>
    <property type="match status" value="1"/>
</dbReference>
<dbReference type="RefSeq" id="WP_211634239.1">
    <property type="nucleotide sequence ID" value="NZ_CP073100.1"/>
</dbReference>
<keyword evidence="1 4" id="KW-0472">Membrane</keyword>
<dbReference type="KEGG" id="lamb:KBB96_08380"/>
<evidence type="ECO:0000313" key="7">
    <source>
        <dbReference type="Proteomes" id="UP000676169"/>
    </source>
</evidence>
<dbReference type="SUPFAM" id="SSF103088">
    <property type="entry name" value="OmpA-like"/>
    <property type="match status" value="1"/>
</dbReference>
<dbReference type="InterPro" id="IPR036737">
    <property type="entry name" value="OmpA-like_sf"/>
</dbReference>
<keyword evidence="2" id="KW-0175">Coiled coil</keyword>
<reference evidence="6" key="1">
    <citation type="submission" date="2021-04" db="EMBL/GenBank/DDBJ databases">
        <title>Luteolibacter sp. 32A isolated from the skin of an Anderson's salamander (Ambystoma andersonii).</title>
        <authorList>
            <person name="Spergser J."/>
            <person name="Busse H.-J."/>
        </authorList>
    </citation>
    <scope>NUCLEOTIDE SEQUENCE</scope>
    <source>
        <strain evidence="6">32A</strain>
    </source>
</reference>
<evidence type="ECO:0000259" key="5">
    <source>
        <dbReference type="PROSITE" id="PS51123"/>
    </source>
</evidence>
<feature type="coiled-coil region" evidence="2">
    <location>
        <begin position="160"/>
        <end position="227"/>
    </location>
</feature>
<dbReference type="AlphaFoldDB" id="A0A975J2L7"/>
<feature type="compositionally biased region" description="Pro residues" evidence="3">
    <location>
        <begin position="1"/>
        <end position="14"/>
    </location>
</feature>
<evidence type="ECO:0000256" key="1">
    <source>
        <dbReference type="PROSITE-ProRule" id="PRU00473"/>
    </source>
</evidence>
<feature type="region of interest" description="Disordered" evidence="3">
    <location>
        <begin position="1"/>
        <end position="27"/>
    </location>
</feature>
<accession>A0A975J2L7</accession>
<dbReference type="EMBL" id="CP073100">
    <property type="protein sequence ID" value="QUE52895.1"/>
    <property type="molecule type" value="Genomic_DNA"/>
</dbReference>
<evidence type="ECO:0000313" key="6">
    <source>
        <dbReference type="EMBL" id="QUE52895.1"/>
    </source>
</evidence>
<proteinExistence type="predicted"/>
<feature type="transmembrane region" description="Helical" evidence="4">
    <location>
        <begin position="53"/>
        <end position="73"/>
    </location>
</feature>
<dbReference type="Proteomes" id="UP000676169">
    <property type="component" value="Chromosome"/>
</dbReference>
<dbReference type="Pfam" id="PF00691">
    <property type="entry name" value="OmpA"/>
    <property type="match status" value="1"/>
</dbReference>
<evidence type="ECO:0000256" key="2">
    <source>
        <dbReference type="SAM" id="Coils"/>
    </source>
</evidence>
<gene>
    <name evidence="6" type="ORF">KBB96_08380</name>
</gene>
<sequence>MTEPAAPTPSPASPAPSATVAPSAPAPAPVAPPVVVPAAAPVVEAPKPAASPAVLVLGFIIMALLGAILAVNLKPKATTPETSSDIAARIKKDSEALISMNSRSQGQITERDSQLLSKTKEIIDLERTNQVLMSQYATAKADLERALANSGSIDITKRQLSDALKQVDGLTSDLAKVRAELASYANRPDPGDVSDLQRRLDEALRAKGFYETKAKELEIKLASLTAQPAAPSRLFAASENELLPNAVALFRGLRELEGRSDSEILAAYTGFSQTFGAAVVSNVNFPTGSSTPSPADDDALRAKVRTEPDDGLLLVVGYASKTGNVDDNRTLSSNRATAVANSLDAAKLPGQKVQAVYLGQTDRFGSSRPERNQICEVWHIRTKN</sequence>
<keyword evidence="7" id="KW-1185">Reference proteome</keyword>
<dbReference type="Gene3D" id="1.10.287.1490">
    <property type="match status" value="1"/>
</dbReference>
<protein>
    <submittedName>
        <fullName evidence="6">OmpA family protein</fullName>
    </submittedName>
</protein>
<keyword evidence="4" id="KW-0812">Transmembrane</keyword>
<feature type="domain" description="OmpA-like" evidence="5">
    <location>
        <begin position="273"/>
        <end position="384"/>
    </location>
</feature>
<keyword evidence="4" id="KW-1133">Transmembrane helix</keyword>
<dbReference type="InterPro" id="IPR006665">
    <property type="entry name" value="OmpA-like"/>
</dbReference>
<organism evidence="6 7">
    <name type="scientific">Luteolibacter ambystomatis</name>
    <dbReference type="NCBI Taxonomy" id="2824561"/>
    <lineage>
        <taxon>Bacteria</taxon>
        <taxon>Pseudomonadati</taxon>
        <taxon>Verrucomicrobiota</taxon>
        <taxon>Verrucomicrobiia</taxon>
        <taxon>Verrucomicrobiales</taxon>
        <taxon>Verrucomicrobiaceae</taxon>
        <taxon>Luteolibacter</taxon>
    </lineage>
</organism>
<evidence type="ECO:0000256" key="4">
    <source>
        <dbReference type="SAM" id="Phobius"/>
    </source>
</evidence>